<evidence type="ECO:0008006" key="3">
    <source>
        <dbReference type="Google" id="ProtNLM"/>
    </source>
</evidence>
<organism evidence="1 2">
    <name type="scientific">Amycolatopsis jiangsuensis</name>
    <dbReference type="NCBI Taxonomy" id="1181879"/>
    <lineage>
        <taxon>Bacteria</taxon>
        <taxon>Bacillati</taxon>
        <taxon>Actinomycetota</taxon>
        <taxon>Actinomycetes</taxon>
        <taxon>Pseudonocardiales</taxon>
        <taxon>Pseudonocardiaceae</taxon>
        <taxon>Amycolatopsis</taxon>
    </lineage>
</organism>
<proteinExistence type="predicted"/>
<dbReference type="RefSeq" id="WP_184782728.1">
    <property type="nucleotide sequence ID" value="NZ_JACHMG010000001.1"/>
</dbReference>
<gene>
    <name evidence="1" type="ORF">BJY18_005445</name>
</gene>
<dbReference type="EMBL" id="JACHMG010000001">
    <property type="protein sequence ID" value="MBB4687960.1"/>
    <property type="molecule type" value="Genomic_DNA"/>
</dbReference>
<comment type="caution">
    <text evidence="1">The sequence shown here is derived from an EMBL/GenBank/DDBJ whole genome shotgun (WGS) entry which is preliminary data.</text>
</comment>
<protein>
    <recommendedName>
        <fullName evidence="3">DUF3558 domain-containing protein</fullName>
    </recommendedName>
</protein>
<reference evidence="1 2" key="1">
    <citation type="submission" date="2020-08" db="EMBL/GenBank/DDBJ databases">
        <title>Sequencing the genomes of 1000 actinobacteria strains.</title>
        <authorList>
            <person name="Klenk H.-P."/>
        </authorList>
    </citation>
    <scope>NUCLEOTIDE SEQUENCE [LARGE SCALE GENOMIC DNA]</scope>
    <source>
        <strain evidence="1 2">DSM 45859</strain>
    </source>
</reference>
<keyword evidence="2" id="KW-1185">Reference proteome</keyword>
<evidence type="ECO:0000313" key="1">
    <source>
        <dbReference type="EMBL" id="MBB4687960.1"/>
    </source>
</evidence>
<dbReference type="Pfam" id="PF12079">
    <property type="entry name" value="DUF3558"/>
    <property type="match status" value="1"/>
</dbReference>
<name>A0A840J1L9_9PSEU</name>
<dbReference type="AlphaFoldDB" id="A0A840J1L9"/>
<dbReference type="InterPro" id="IPR024520">
    <property type="entry name" value="DUF3558"/>
</dbReference>
<accession>A0A840J1L9</accession>
<dbReference type="Proteomes" id="UP000581769">
    <property type="component" value="Unassembled WGS sequence"/>
</dbReference>
<evidence type="ECO:0000313" key="2">
    <source>
        <dbReference type="Proteomes" id="UP000581769"/>
    </source>
</evidence>
<sequence>MAFWSALTVFGTAACGNQAIDGVAKSANSNNAPQIAVPHPLDVTRYAAAPCSAMDAAHLRKFNGRAPGRPARSFTGDPACSWDFGGPHVVGGVIVAHADDGLRLLYRLQLVGEYLEGYFSPTEVADYPAVFHSRDDGRPDGACTLGVGVNAQWYLVLTVIGRPGDDSCTAVRNLAGAVLDRIEQGG</sequence>